<dbReference type="InterPro" id="IPR055481">
    <property type="entry name" value="DUF7053"/>
</dbReference>
<feature type="compositionally biased region" description="Pro residues" evidence="1">
    <location>
        <begin position="306"/>
        <end position="315"/>
    </location>
</feature>
<dbReference type="Pfam" id="PF23155">
    <property type="entry name" value="DUF7053"/>
    <property type="match status" value="1"/>
</dbReference>
<comment type="caution">
    <text evidence="3">The sequence shown here is derived from an EMBL/GenBank/DDBJ whole genome shotgun (WGS) entry which is preliminary data.</text>
</comment>
<reference evidence="3" key="2">
    <citation type="submission" date="2023-05" db="EMBL/GenBank/DDBJ databases">
        <authorList>
            <consortium name="Lawrence Berkeley National Laboratory"/>
            <person name="Steindorff A."/>
            <person name="Hensen N."/>
            <person name="Bonometti L."/>
            <person name="Westerberg I."/>
            <person name="Brannstrom I.O."/>
            <person name="Guillou S."/>
            <person name="Cros-Aarteil S."/>
            <person name="Calhoun S."/>
            <person name="Haridas S."/>
            <person name="Kuo A."/>
            <person name="Mondo S."/>
            <person name="Pangilinan J."/>
            <person name="Riley R."/>
            <person name="Labutti K."/>
            <person name="Andreopoulos B."/>
            <person name="Lipzen A."/>
            <person name="Chen C."/>
            <person name="Yanf M."/>
            <person name="Daum C."/>
            <person name="Ng V."/>
            <person name="Clum A."/>
            <person name="Ohm R."/>
            <person name="Martin F."/>
            <person name="Silar P."/>
            <person name="Natvig D."/>
            <person name="Lalanne C."/>
            <person name="Gautier V."/>
            <person name="Ament-Velasquez S.L."/>
            <person name="Kruys A."/>
            <person name="Hutchinson M.I."/>
            <person name="Powell A.J."/>
            <person name="Barry K."/>
            <person name="Miller A.N."/>
            <person name="Grigoriev I.V."/>
            <person name="Debuchy R."/>
            <person name="Gladieux P."/>
            <person name="Thoren M.H."/>
            <person name="Johannesson H."/>
        </authorList>
    </citation>
    <scope>NUCLEOTIDE SEQUENCE</scope>
    <source>
        <strain evidence="3">CBS 359.72</strain>
    </source>
</reference>
<keyword evidence="4" id="KW-1185">Reference proteome</keyword>
<evidence type="ECO:0000256" key="1">
    <source>
        <dbReference type="SAM" id="MobiDB-lite"/>
    </source>
</evidence>
<dbReference type="EMBL" id="MU857605">
    <property type="protein sequence ID" value="KAK4251534.1"/>
    <property type="molecule type" value="Genomic_DNA"/>
</dbReference>
<feature type="region of interest" description="Disordered" evidence="1">
    <location>
        <begin position="171"/>
        <end position="195"/>
    </location>
</feature>
<sequence>MAKRSIFTTVTPLPAGISRQIVIDFLHDHEEMIDLNPLVKERHPIPPPGHASADEQLCQWYSLTDKISYFPGVAGDVTYSCAFNDLSNGVQTHCYAPAGLTIREKWSVGGSLPGEPPQPIELGLQLPPVGLYLREDVDMRCNVVMTGFVKKTLKKSHAALVERLKIKAEIASTKPQGRSRTSSNGNGNVSGLSRPATLESIGMSSISNQSYNPAAPEPTSRSSSAASSASSYSVWSNSLWSQAASSVGTSPPQSVSGTSTAHGSHYQFQSKPYLDEYMAQPKHQQAAQPATSPESLPQLASATLSPPTPPTPVPNTPFLRSSKPDWSLKQSVPSSQQQQQSNWPLKAAQQPPAPYQQQQSGPRPQTHFFVQAYRPPPVAHDGGRQDGKLSDDALWQALGGGRRGVDTAEAAARNNWANADAAFEYNGLYARARARSQGQEGSRALYGGEHPEYPHMNPYRDEENDQGEKSLAATAAEAATPVGPGEEGVRRVSMPPPALWVGPVSGMSGNTAALSRPFAAELDA</sequence>
<feature type="compositionally biased region" description="Low complexity" evidence="1">
    <location>
        <begin position="472"/>
        <end position="484"/>
    </location>
</feature>
<reference evidence="3" key="1">
    <citation type="journal article" date="2023" name="Mol. Phylogenet. Evol.">
        <title>Genome-scale phylogeny and comparative genomics of the fungal order Sordariales.</title>
        <authorList>
            <person name="Hensen N."/>
            <person name="Bonometti L."/>
            <person name="Westerberg I."/>
            <person name="Brannstrom I.O."/>
            <person name="Guillou S."/>
            <person name="Cros-Aarteil S."/>
            <person name="Calhoun S."/>
            <person name="Haridas S."/>
            <person name="Kuo A."/>
            <person name="Mondo S."/>
            <person name="Pangilinan J."/>
            <person name="Riley R."/>
            <person name="LaButti K."/>
            <person name="Andreopoulos B."/>
            <person name="Lipzen A."/>
            <person name="Chen C."/>
            <person name="Yan M."/>
            <person name="Daum C."/>
            <person name="Ng V."/>
            <person name="Clum A."/>
            <person name="Steindorff A."/>
            <person name="Ohm R.A."/>
            <person name="Martin F."/>
            <person name="Silar P."/>
            <person name="Natvig D.O."/>
            <person name="Lalanne C."/>
            <person name="Gautier V."/>
            <person name="Ament-Velasquez S.L."/>
            <person name="Kruys A."/>
            <person name="Hutchinson M.I."/>
            <person name="Powell A.J."/>
            <person name="Barry K."/>
            <person name="Miller A.N."/>
            <person name="Grigoriev I.V."/>
            <person name="Debuchy R."/>
            <person name="Gladieux P."/>
            <person name="Hiltunen Thoren M."/>
            <person name="Johannesson H."/>
        </authorList>
    </citation>
    <scope>NUCLEOTIDE SEQUENCE</scope>
    <source>
        <strain evidence="3">CBS 359.72</strain>
    </source>
</reference>
<accession>A0AAN7D037</accession>
<evidence type="ECO:0000313" key="3">
    <source>
        <dbReference type="EMBL" id="KAK4251534.1"/>
    </source>
</evidence>
<evidence type="ECO:0000313" key="4">
    <source>
        <dbReference type="Proteomes" id="UP001303647"/>
    </source>
</evidence>
<gene>
    <name evidence="3" type="ORF">C7999DRAFT_10723</name>
</gene>
<dbReference type="AlphaFoldDB" id="A0AAN7D037"/>
<dbReference type="PANTHER" id="PTHR38117:SF2">
    <property type="entry name" value="NACHT AND WD40 DOMAIN PROTEIN"/>
    <property type="match status" value="1"/>
</dbReference>
<feature type="compositionally biased region" description="Low complexity" evidence="1">
    <location>
        <begin position="280"/>
        <end position="290"/>
    </location>
</feature>
<name>A0AAN7D037_9PEZI</name>
<evidence type="ECO:0000259" key="2">
    <source>
        <dbReference type="Pfam" id="PF23155"/>
    </source>
</evidence>
<protein>
    <recommendedName>
        <fullName evidence="2">DUF7053 domain-containing protein</fullName>
    </recommendedName>
</protein>
<dbReference type="PANTHER" id="PTHR38117">
    <property type="entry name" value="NACHT AND WD40 DOMAIN PROTEIN"/>
    <property type="match status" value="1"/>
</dbReference>
<feature type="region of interest" description="Disordered" evidence="1">
    <location>
        <begin position="245"/>
        <end position="265"/>
    </location>
</feature>
<feature type="region of interest" description="Disordered" evidence="1">
    <location>
        <begin position="455"/>
        <end position="494"/>
    </location>
</feature>
<dbReference type="Proteomes" id="UP001303647">
    <property type="component" value="Unassembled WGS sequence"/>
</dbReference>
<feature type="domain" description="DUF7053" evidence="2">
    <location>
        <begin position="3"/>
        <end position="169"/>
    </location>
</feature>
<proteinExistence type="predicted"/>
<feature type="compositionally biased region" description="Low complexity" evidence="1">
    <location>
        <begin position="178"/>
        <end position="194"/>
    </location>
</feature>
<feature type="region of interest" description="Disordered" evidence="1">
    <location>
        <begin position="280"/>
        <end position="363"/>
    </location>
</feature>
<organism evidence="3 4">
    <name type="scientific">Corynascus novoguineensis</name>
    <dbReference type="NCBI Taxonomy" id="1126955"/>
    <lineage>
        <taxon>Eukaryota</taxon>
        <taxon>Fungi</taxon>
        <taxon>Dikarya</taxon>
        <taxon>Ascomycota</taxon>
        <taxon>Pezizomycotina</taxon>
        <taxon>Sordariomycetes</taxon>
        <taxon>Sordariomycetidae</taxon>
        <taxon>Sordariales</taxon>
        <taxon>Chaetomiaceae</taxon>
        <taxon>Corynascus</taxon>
    </lineage>
</organism>
<feature type="compositionally biased region" description="Low complexity" evidence="1">
    <location>
        <begin position="330"/>
        <end position="359"/>
    </location>
</feature>
<feature type="compositionally biased region" description="Polar residues" evidence="1">
    <location>
        <begin position="291"/>
        <end position="305"/>
    </location>
</feature>